<protein>
    <submittedName>
        <fullName evidence="1">Uncharacterized protein</fullName>
    </submittedName>
</protein>
<reference evidence="1 2" key="1">
    <citation type="submission" date="2016-10" db="EMBL/GenBank/DDBJ databases">
        <authorList>
            <person name="de Groot N.N."/>
        </authorList>
    </citation>
    <scope>NUCLEOTIDE SEQUENCE [LARGE SCALE GENOMIC DNA]</scope>
    <source>
        <strain evidence="1 2">DSM 19012</strain>
    </source>
</reference>
<gene>
    <name evidence="1" type="ORF">SAMN05444380_1105</name>
</gene>
<keyword evidence="2" id="KW-1185">Reference proteome</keyword>
<proteinExistence type="predicted"/>
<organism evidence="1 2">
    <name type="scientific">Thermophagus xiamenensis</name>
    <dbReference type="NCBI Taxonomy" id="385682"/>
    <lineage>
        <taxon>Bacteria</taxon>
        <taxon>Pseudomonadati</taxon>
        <taxon>Bacteroidota</taxon>
        <taxon>Bacteroidia</taxon>
        <taxon>Marinilabiliales</taxon>
        <taxon>Marinilabiliaceae</taxon>
        <taxon>Thermophagus</taxon>
    </lineage>
</organism>
<dbReference type="Proteomes" id="UP000181976">
    <property type="component" value="Unassembled WGS sequence"/>
</dbReference>
<accession>A0A1I1ZSN6</accession>
<dbReference type="InParanoid" id="A0A1I1ZSN6"/>
<name>A0A1I1ZSN6_9BACT</name>
<dbReference type="STRING" id="385682.SAMN05444380_1105"/>
<sequence length="51" mass="5861">MNTTEDKPSDGVVFYENSPRKLKSNLIFQAALPNISHYTFISRLVNPVRHN</sequence>
<dbReference type="AlphaFoldDB" id="A0A1I1ZSN6"/>
<dbReference type="EMBL" id="FONA01000010">
    <property type="protein sequence ID" value="SFE34764.1"/>
    <property type="molecule type" value="Genomic_DNA"/>
</dbReference>
<evidence type="ECO:0000313" key="2">
    <source>
        <dbReference type="Proteomes" id="UP000181976"/>
    </source>
</evidence>
<evidence type="ECO:0000313" key="1">
    <source>
        <dbReference type="EMBL" id="SFE34764.1"/>
    </source>
</evidence>